<sequence length="95" mass="10403">MGIRSAASLCEFFLQHGTGLLHKYATAPQCLHMEQGVEAFAYAPSMRRAQGALPQEQYSDAQPVGILHLRIGLCGHIVVSPTSTCRLCIDRLYSI</sequence>
<name>A0A212L0E0_9BACT</name>
<accession>A0A212L0E0</accession>
<gene>
    <name evidence="1" type="ORF">KL86DES1_10742</name>
</gene>
<protein>
    <submittedName>
        <fullName evidence="1">Uncharacterized protein</fullName>
    </submittedName>
</protein>
<proteinExistence type="predicted"/>
<evidence type="ECO:0000313" key="1">
    <source>
        <dbReference type="EMBL" id="SCM70957.1"/>
    </source>
</evidence>
<organism evidence="1">
    <name type="scientific">uncultured Desulfovibrio sp</name>
    <dbReference type="NCBI Taxonomy" id="167968"/>
    <lineage>
        <taxon>Bacteria</taxon>
        <taxon>Pseudomonadati</taxon>
        <taxon>Thermodesulfobacteriota</taxon>
        <taxon>Desulfovibrionia</taxon>
        <taxon>Desulfovibrionales</taxon>
        <taxon>Desulfovibrionaceae</taxon>
        <taxon>Desulfovibrio</taxon>
        <taxon>environmental samples</taxon>
    </lineage>
</organism>
<reference evidence="1" key="1">
    <citation type="submission" date="2016-08" db="EMBL/GenBank/DDBJ databases">
        <authorList>
            <person name="Seilhamer J.J."/>
        </authorList>
    </citation>
    <scope>NUCLEOTIDE SEQUENCE</scope>
    <source>
        <strain evidence="1">86-1</strain>
    </source>
</reference>
<dbReference type="EMBL" id="FMJC01000001">
    <property type="protein sequence ID" value="SCM70957.1"/>
    <property type="molecule type" value="Genomic_DNA"/>
</dbReference>
<dbReference type="AlphaFoldDB" id="A0A212L0E0"/>